<gene>
    <name evidence="1" type="ORF">ECE50_010330</name>
</gene>
<dbReference type="Proteomes" id="UP000281028">
    <property type="component" value="Unassembled WGS sequence"/>
</dbReference>
<accession>A0A3S1CU38</accession>
<evidence type="ECO:0000313" key="2">
    <source>
        <dbReference type="Proteomes" id="UP000281028"/>
    </source>
</evidence>
<dbReference type="EMBL" id="RIAR02000001">
    <property type="protein sequence ID" value="NSL87227.1"/>
    <property type="molecule type" value="Genomic_DNA"/>
</dbReference>
<sequence length="474" mass="53434">MTVNLINELATFRKDDHYHPEVDISKILNRYYPKSVAGLVQGMSDTIAAFYGILLHHARNLGGAGMPDALSRSLMYALGKEKATGVSAMYPDLERNARGIGEVAIAVIFMASPEYNFSISRYSAEEVTFVLGGQDRYHRAARQLGLSNLLQWPVVLPFMEAICDVIAPEWTISCNEASINNGSECNYAFRIHLRTEIHPLPDIQPGMRPPFYRPPDTKLKAAGKYIEIETASIKEFSGNHFADLLQICISGIAWNTNRLCPAEEDQYMLGSKLRVFRTGAFLTDTRCRVVIENMTIDKRRHSSFIRLFGENGEMIYFAEFDYQMWGKQVFCRKFAALRDTAAITADRNILLPVPVRINFDDPFRYEAIIPAVDKSLCQGHFDGYPVVPALLLFKILCIESEKWIQDIVAPAADKNPVLDSIAIFPQQMMQAGVFYRVTVTVHQASAQLFKFVNTVTGIEAPETVLLCVEFDWEI</sequence>
<name>A0A3S1CU38_9BACT</name>
<dbReference type="OrthoDB" id="649053at2"/>
<evidence type="ECO:0000313" key="1">
    <source>
        <dbReference type="EMBL" id="NSL87227.1"/>
    </source>
</evidence>
<protein>
    <submittedName>
        <fullName evidence="1">Uncharacterized protein</fullName>
    </submittedName>
</protein>
<proteinExistence type="predicted"/>
<comment type="caution">
    <text evidence="1">The sequence shown here is derived from an EMBL/GenBank/DDBJ whole genome shotgun (WGS) entry which is preliminary data.</text>
</comment>
<dbReference type="AlphaFoldDB" id="A0A3S1CU38"/>
<organism evidence="1 2">
    <name type="scientific">Chitinophaga solisilvae</name>
    <dbReference type="NCBI Taxonomy" id="1233460"/>
    <lineage>
        <taxon>Bacteria</taxon>
        <taxon>Pseudomonadati</taxon>
        <taxon>Bacteroidota</taxon>
        <taxon>Chitinophagia</taxon>
        <taxon>Chitinophagales</taxon>
        <taxon>Chitinophagaceae</taxon>
        <taxon>Chitinophaga</taxon>
    </lineage>
</organism>
<reference evidence="1" key="1">
    <citation type="submission" date="2020-05" db="EMBL/GenBank/DDBJ databases">
        <title>Chitinophaga laudate sp. nov., isolated from a tropical peat swamp.</title>
        <authorList>
            <person name="Goh C.B.S."/>
            <person name="Lee M.S."/>
            <person name="Parimannan S."/>
            <person name="Pasbakhsh P."/>
            <person name="Yule C.M."/>
            <person name="Rajandas H."/>
            <person name="Loke S."/>
            <person name="Croft L."/>
            <person name="Tan J.B.L."/>
        </authorList>
    </citation>
    <scope>NUCLEOTIDE SEQUENCE</scope>
    <source>
        <strain evidence="1">Mgbs1</strain>
    </source>
</reference>
<keyword evidence="2" id="KW-1185">Reference proteome</keyword>